<protein>
    <recommendedName>
        <fullName evidence="1">Reverse transcriptase domain-containing protein</fullName>
    </recommendedName>
</protein>
<dbReference type="AlphaFoldDB" id="A0AAW2IPC8"/>
<evidence type="ECO:0000259" key="1">
    <source>
        <dbReference type="Pfam" id="PF00078"/>
    </source>
</evidence>
<proteinExistence type="predicted"/>
<gene>
    <name evidence="2" type="ORF">Sangu_2884500</name>
</gene>
<sequence length="358" mass="40738">MSAGSVAGPDGFNAYFYQVCCNIVREDVVTVVQDFLSGSPLPISLTTTSIALIWKVKNPSRGSEYRPISLCNTSNKILTKLLNDRLKILQPSIIVPNQNNFVSQRQIGDNIQLSQEILHSLEANKKDWNVALKLDMAKVYDRVDWVFLETVLLILGFLEHWIRLVRNCVQNCWFSVMINGSLSGFFKSSRGLRQVEEGELEVQLLQDTVNAFSMKLWRRFRLSSSLWSQFLSAKYCKRSCAVTTRAHPSCSPIWWRLKSVQGLTEGSIFWALGEGNLCFWHNVWVGDAPLGDLDQESFLSHKRVHYYWSDNGWDVEKLKRIFPAPLIQLVTAVPFDCGSKDQPIWKGHSTGVFLLKSA</sequence>
<dbReference type="PANTHER" id="PTHR46890">
    <property type="entry name" value="NON-LTR RETROLELEMENT REVERSE TRANSCRIPTASE-LIKE PROTEIN-RELATED"/>
    <property type="match status" value="1"/>
</dbReference>
<dbReference type="Pfam" id="PF00078">
    <property type="entry name" value="RVT_1"/>
    <property type="match status" value="1"/>
</dbReference>
<dbReference type="InterPro" id="IPR000477">
    <property type="entry name" value="RT_dom"/>
</dbReference>
<name>A0AAW2IPC8_9LAMI</name>
<organism evidence="2">
    <name type="scientific">Sesamum angustifolium</name>
    <dbReference type="NCBI Taxonomy" id="2727405"/>
    <lineage>
        <taxon>Eukaryota</taxon>
        <taxon>Viridiplantae</taxon>
        <taxon>Streptophyta</taxon>
        <taxon>Embryophyta</taxon>
        <taxon>Tracheophyta</taxon>
        <taxon>Spermatophyta</taxon>
        <taxon>Magnoliopsida</taxon>
        <taxon>eudicotyledons</taxon>
        <taxon>Gunneridae</taxon>
        <taxon>Pentapetalae</taxon>
        <taxon>asterids</taxon>
        <taxon>lamiids</taxon>
        <taxon>Lamiales</taxon>
        <taxon>Pedaliaceae</taxon>
        <taxon>Sesamum</taxon>
    </lineage>
</organism>
<dbReference type="InterPro" id="IPR052343">
    <property type="entry name" value="Retrotransposon-Effector_Assoc"/>
</dbReference>
<dbReference type="EMBL" id="JACGWK010001717">
    <property type="protein sequence ID" value="KAL0283523.1"/>
    <property type="molecule type" value="Genomic_DNA"/>
</dbReference>
<accession>A0AAW2IPC8</accession>
<reference evidence="2" key="2">
    <citation type="journal article" date="2024" name="Plant">
        <title>Genomic evolution and insights into agronomic trait innovations of Sesamum species.</title>
        <authorList>
            <person name="Miao H."/>
            <person name="Wang L."/>
            <person name="Qu L."/>
            <person name="Liu H."/>
            <person name="Sun Y."/>
            <person name="Le M."/>
            <person name="Wang Q."/>
            <person name="Wei S."/>
            <person name="Zheng Y."/>
            <person name="Lin W."/>
            <person name="Duan Y."/>
            <person name="Cao H."/>
            <person name="Xiong S."/>
            <person name="Wang X."/>
            <person name="Wei L."/>
            <person name="Li C."/>
            <person name="Ma Q."/>
            <person name="Ju M."/>
            <person name="Zhao R."/>
            <person name="Li G."/>
            <person name="Mu C."/>
            <person name="Tian Q."/>
            <person name="Mei H."/>
            <person name="Zhang T."/>
            <person name="Gao T."/>
            <person name="Zhang H."/>
        </authorList>
    </citation>
    <scope>NUCLEOTIDE SEQUENCE</scope>
    <source>
        <strain evidence="2">G01</strain>
    </source>
</reference>
<comment type="caution">
    <text evidence="2">The sequence shown here is derived from an EMBL/GenBank/DDBJ whole genome shotgun (WGS) entry which is preliminary data.</text>
</comment>
<reference evidence="2" key="1">
    <citation type="submission" date="2020-06" db="EMBL/GenBank/DDBJ databases">
        <authorList>
            <person name="Li T."/>
            <person name="Hu X."/>
            <person name="Zhang T."/>
            <person name="Song X."/>
            <person name="Zhang H."/>
            <person name="Dai N."/>
            <person name="Sheng W."/>
            <person name="Hou X."/>
            <person name="Wei L."/>
        </authorList>
    </citation>
    <scope>NUCLEOTIDE SEQUENCE</scope>
    <source>
        <strain evidence="2">G01</strain>
        <tissue evidence="2">Leaf</tissue>
    </source>
</reference>
<feature type="domain" description="Reverse transcriptase" evidence="1">
    <location>
        <begin position="62"/>
        <end position="194"/>
    </location>
</feature>
<evidence type="ECO:0000313" key="2">
    <source>
        <dbReference type="EMBL" id="KAL0283523.1"/>
    </source>
</evidence>
<dbReference type="PANTHER" id="PTHR46890:SF48">
    <property type="entry name" value="RNA-DIRECTED DNA POLYMERASE"/>
    <property type="match status" value="1"/>
</dbReference>